<dbReference type="PANTHER" id="PTHR44472">
    <property type="entry name" value="DDB1- AND CUL4-ASSOCIATED FACTOR 4-RELATED"/>
    <property type="match status" value="1"/>
</dbReference>
<keyword evidence="1 3" id="KW-0853">WD repeat</keyword>
<accession>A0A7I8LH31</accession>
<evidence type="ECO:0000256" key="4">
    <source>
        <dbReference type="SAM" id="MobiDB-lite"/>
    </source>
</evidence>
<proteinExistence type="predicted"/>
<evidence type="ECO:0000313" key="6">
    <source>
        <dbReference type="Proteomes" id="UP000663760"/>
    </source>
</evidence>
<feature type="region of interest" description="Disordered" evidence="4">
    <location>
        <begin position="69"/>
        <end position="96"/>
    </location>
</feature>
<dbReference type="Proteomes" id="UP000663760">
    <property type="component" value="Chromosome 15"/>
</dbReference>
<gene>
    <name evidence="5" type="ORF">SI8410_15019830</name>
</gene>
<dbReference type="InterPro" id="IPR015943">
    <property type="entry name" value="WD40/YVTN_repeat-like_dom_sf"/>
</dbReference>
<dbReference type="InterPro" id="IPR052254">
    <property type="entry name" value="CUL4-DDB1_E3_ligase_receptor"/>
</dbReference>
<dbReference type="InterPro" id="IPR001680">
    <property type="entry name" value="WD40_rpt"/>
</dbReference>
<evidence type="ECO:0000313" key="5">
    <source>
        <dbReference type="EMBL" id="CAA7409152.1"/>
    </source>
</evidence>
<feature type="repeat" description="WD" evidence="3">
    <location>
        <begin position="160"/>
        <end position="203"/>
    </location>
</feature>
<dbReference type="PROSITE" id="PS50082">
    <property type="entry name" value="WD_REPEATS_2"/>
    <property type="match status" value="1"/>
</dbReference>
<dbReference type="InterPro" id="IPR036322">
    <property type="entry name" value="WD40_repeat_dom_sf"/>
</dbReference>
<dbReference type="Pfam" id="PF23761">
    <property type="entry name" value="Beta-prop_DCAF4"/>
    <property type="match status" value="1"/>
</dbReference>
<sequence length="294" mass="32975">MRIGMQNKIKWRTNQGAALLNLETGRLSWLYRTKSDIFSQRFDQSGNVVLCGLRNGSILVVDVRQKPSGSRRHFTSSTRDPVESTAEGANMHQRKHHRNWITRRHQLKGDPSFHCASMPSAVCSLVPLHSDEQYFFGSSMDGSIELFDQRLLHRGPVQSYEGHANSHSHLELGVDPSEAFVLSGGEDCYLRIWSIKSGKMLFAENVSDSVLKTVCWMPGGDQTDGWNPSPFYDQTFFTVPPLTARSIVIARAHAGFQRPSAHGLHADADFHGCDRRMGGAWLGSREGLFYLNRA</sequence>
<dbReference type="SUPFAM" id="SSF50978">
    <property type="entry name" value="WD40 repeat-like"/>
    <property type="match status" value="1"/>
</dbReference>
<dbReference type="SMART" id="SM00320">
    <property type="entry name" value="WD40"/>
    <property type="match status" value="3"/>
</dbReference>
<keyword evidence="2" id="KW-0677">Repeat</keyword>
<keyword evidence="6" id="KW-1185">Reference proteome</keyword>
<dbReference type="PANTHER" id="PTHR44472:SF1">
    <property type="entry name" value="DDB1 AND CUL4 ASSOCIATED FACTOR 4"/>
    <property type="match status" value="1"/>
</dbReference>
<name>A0A7I8LH31_SPIIN</name>
<reference evidence="5" key="1">
    <citation type="submission" date="2020-02" db="EMBL/GenBank/DDBJ databases">
        <authorList>
            <person name="Scholz U."/>
            <person name="Mascher M."/>
            <person name="Fiebig A."/>
        </authorList>
    </citation>
    <scope>NUCLEOTIDE SEQUENCE</scope>
</reference>
<dbReference type="OrthoDB" id="128867at2759"/>
<dbReference type="EMBL" id="LR746278">
    <property type="protein sequence ID" value="CAA7409152.1"/>
    <property type="molecule type" value="Genomic_DNA"/>
</dbReference>
<dbReference type="AlphaFoldDB" id="A0A7I8LH31"/>
<evidence type="ECO:0000256" key="1">
    <source>
        <dbReference type="ARBA" id="ARBA00022574"/>
    </source>
</evidence>
<evidence type="ECO:0000256" key="2">
    <source>
        <dbReference type="ARBA" id="ARBA00022737"/>
    </source>
</evidence>
<protein>
    <submittedName>
        <fullName evidence="5">Uncharacterized protein</fullName>
    </submittedName>
</protein>
<dbReference type="Gene3D" id="2.130.10.10">
    <property type="entry name" value="YVTN repeat-like/Quinoprotein amine dehydrogenase"/>
    <property type="match status" value="1"/>
</dbReference>
<organism evidence="5 6">
    <name type="scientific">Spirodela intermedia</name>
    <name type="common">Intermediate duckweed</name>
    <dbReference type="NCBI Taxonomy" id="51605"/>
    <lineage>
        <taxon>Eukaryota</taxon>
        <taxon>Viridiplantae</taxon>
        <taxon>Streptophyta</taxon>
        <taxon>Embryophyta</taxon>
        <taxon>Tracheophyta</taxon>
        <taxon>Spermatophyta</taxon>
        <taxon>Magnoliopsida</taxon>
        <taxon>Liliopsida</taxon>
        <taxon>Araceae</taxon>
        <taxon>Lemnoideae</taxon>
        <taxon>Spirodela</taxon>
    </lineage>
</organism>
<evidence type="ECO:0000256" key="3">
    <source>
        <dbReference type="PROSITE-ProRule" id="PRU00221"/>
    </source>
</evidence>